<feature type="region of interest" description="Disordered" evidence="5">
    <location>
        <begin position="446"/>
        <end position="473"/>
    </location>
</feature>
<gene>
    <name evidence="7" type="primary">dht</name>
    <name evidence="7" type="ORF">GCM10010841_03170</name>
</gene>
<dbReference type="CDD" id="cd01314">
    <property type="entry name" value="D-HYD"/>
    <property type="match status" value="1"/>
</dbReference>
<keyword evidence="4" id="KW-0378">Hydrolase</keyword>
<dbReference type="NCBIfam" id="TIGR02033">
    <property type="entry name" value="D-hydantoinase"/>
    <property type="match status" value="1"/>
</dbReference>
<dbReference type="InterPro" id="IPR032466">
    <property type="entry name" value="Metal_Hydrolase"/>
</dbReference>
<dbReference type="SUPFAM" id="SSF51556">
    <property type="entry name" value="Metallo-dependent hydrolases"/>
    <property type="match status" value="1"/>
</dbReference>
<organism evidence="7 8">
    <name type="scientific">Deinococcus aerophilus</name>
    <dbReference type="NCBI Taxonomy" id="522488"/>
    <lineage>
        <taxon>Bacteria</taxon>
        <taxon>Thermotogati</taxon>
        <taxon>Deinococcota</taxon>
        <taxon>Deinococci</taxon>
        <taxon>Deinococcales</taxon>
        <taxon>Deinococcaceae</taxon>
        <taxon>Deinococcus</taxon>
    </lineage>
</organism>
<dbReference type="RefSeq" id="WP_188900660.1">
    <property type="nucleotide sequence ID" value="NZ_BMOM01000002.1"/>
</dbReference>
<sequence length="473" mass="51478">MALLIQNGEIVTSDQRYTADILIEGETITQIGEELDVPDGAEVIDASGQYVFPGFIDPHVHVHLPFMGTFAKDTHATASQAALIGGTTTFIEMLAPAASETLRSGWQTWTDKAHGHSACDYTFHIGVTRWDGETEQTLRELVSGGMTSFKVFLAYKDAFGIEDAALFNTLKLARELGVVVTAHCENAELVSQLQAQLLAEGKTGPEWHEPSRPEQVEADGTAHFATFLEMTGAEGYVVHLSNARALKAALDARQRGVKLHIESVIPHFLLDRTFAERPGVEGAKYVMSPPLRDRANQAALWKALKNGDIDTVATDHCPFDVEQKRMGDGNFTLIPNGIPAIEDRVNLLYTYGVCRGGLSLNRFVDAASTRAAQIFGLYPKKGAVQVGSDADLVIYDPGYRGTVSAATSHVNNDYSGFEGFEIEGRPRVVTVRGQIAVRDGEFVGDPGRGQLLRRPPRVADGANEGARRERERG</sequence>
<name>A0ABQ2GJW8_9DEIO</name>
<dbReference type="Gene3D" id="2.30.40.10">
    <property type="entry name" value="Urease, subunit C, domain 1"/>
    <property type="match status" value="1"/>
</dbReference>
<evidence type="ECO:0000313" key="7">
    <source>
        <dbReference type="EMBL" id="GGL98151.1"/>
    </source>
</evidence>
<dbReference type="PANTHER" id="PTHR11647">
    <property type="entry name" value="HYDRANTOINASE/DIHYDROPYRIMIDINASE FAMILY MEMBER"/>
    <property type="match status" value="1"/>
</dbReference>
<evidence type="ECO:0000256" key="3">
    <source>
        <dbReference type="ARBA" id="ARBA00022723"/>
    </source>
</evidence>
<keyword evidence="3" id="KW-0479">Metal-binding</keyword>
<dbReference type="EMBL" id="BMOM01000002">
    <property type="protein sequence ID" value="GGL98151.1"/>
    <property type="molecule type" value="Genomic_DNA"/>
</dbReference>
<evidence type="ECO:0000256" key="2">
    <source>
        <dbReference type="ARBA" id="ARBA00008829"/>
    </source>
</evidence>
<reference evidence="8" key="1">
    <citation type="journal article" date="2019" name="Int. J. Syst. Evol. Microbiol.">
        <title>The Global Catalogue of Microorganisms (GCM) 10K type strain sequencing project: providing services to taxonomists for standard genome sequencing and annotation.</title>
        <authorList>
            <consortium name="The Broad Institute Genomics Platform"/>
            <consortium name="The Broad Institute Genome Sequencing Center for Infectious Disease"/>
            <person name="Wu L."/>
            <person name="Ma J."/>
        </authorList>
    </citation>
    <scope>NUCLEOTIDE SEQUENCE [LARGE SCALE GENOMIC DNA]</scope>
    <source>
        <strain evidence="8">JCM 15443</strain>
    </source>
</reference>
<dbReference type="SUPFAM" id="SSF51338">
    <property type="entry name" value="Composite domain of metallo-dependent hydrolases"/>
    <property type="match status" value="1"/>
</dbReference>
<dbReference type="PANTHER" id="PTHR11647:SF1">
    <property type="entry name" value="COLLAPSIN RESPONSE MEDIATOR PROTEIN"/>
    <property type="match status" value="1"/>
</dbReference>
<feature type="domain" description="Amidohydrolase-related" evidence="6">
    <location>
        <begin position="50"/>
        <end position="434"/>
    </location>
</feature>
<evidence type="ECO:0000313" key="8">
    <source>
        <dbReference type="Proteomes" id="UP000661918"/>
    </source>
</evidence>
<protein>
    <submittedName>
        <fullName evidence="7">Dihydropyrimidinase</fullName>
    </submittedName>
</protein>
<comment type="caution">
    <text evidence="7">The sequence shown here is derived from an EMBL/GenBank/DDBJ whole genome shotgun (WGS) entry which is preliminary data.</text>
</comment>
<keyword evidence="8" id="KW-1185">Reference proteome</keyword>
<evidence type="ECO:0000256" key="1">
    <source>
        <dbReference type="ARBA" id="ARBA00001947"/>
    </source>
</evidence>
<evidence type="ECO:0000259" key="6">
    <source>
        <dbReference type="Pfam" id="PF01979"/>
    </source>
</evidence>
<evidence type="ECO:0000256" key="5">
    <source>
        <dbReference type="SAM" id="MobiDB-lite"/>
    </source>
</evidence>
<dbReference type="Proteomes" id="UP000661918">
    <property type="component" value="Unassembled WGS sequence"/>
</dbReference>
<dbReference type="Pfam" id="PF01979">
    <property type="entry name" value="Amidohydro_1"/>
    <property type="match status" value="1"/>
</dbReference>
<dbReference type="InterPro" id="IPR050378">
    <property type="entry name" value="Metallo-dep_Hydrolases_sf"/>
</dbReference>
<dbReference type="InterPro" id="IPR011778">
    <property type="entry name" value="Hydantoinase/dihydroPyrase"/>
</dbReference>
<proteinExistence type="inferred from homology"/>
<feature type="compositionally biased region" description="Low complexity" evidence="5">
    <location>
        <begin position="448"/>
        <end position="464"/>
    </location>
</feature>
<evidence type="ECO:0000256" key="4">
    <source>
        <dbReference type="ARBA" id="ARBA00022801"/>
    </source>
</evidence>
<dbReference type="InterPro" id="IPR006680">
    <property type="entry name" value="Amidohydro-rel"/>
</dbReference>
<dbReference type="InterPro" id="IPR011059">
    <property type="entry name" value="Metal-dep_hydrolase_composite"/>
</dbReference>
<comment type="cofactor">
    <cofactor evidence="1">
        <name>Zn(2+)</name>
        <dbReference type="ChEBI" id="CHEBI:29105"/>
    </cofactor>
</comment>
<dbReference type="Gene3D" id="3.20.20.140">
    <property type="entry name" value="Metal-dependent hydrolases"/>
    <property type="match status" value="1"/>
</dbReference>
<accession>A0ABQ2GJW8</accession>
<comment type="similarity">
    <text evidence="2">Belongs to the metallo-dependent hydrolases superfamily. Hydantoinase/dihydropyrimidinase family.</text>
</comment>